<proteinExistence type="predicted"/>
<reference evidence="1" key="1">
    <citation type="journal article" date="2020" name="Stud. Mycol.">
        <title>101 Dothideomycetes genomes: a test case for predicting lifestyles and emergence of pathogens.</title>
        <authorList>
            <person name="Haridas S."/>
            <person name="Albert R."/>
            <person name="Binder M."/>
            <person name="Bloem J."/>
            <person name="Labutti K."/>
            <person name="Salamov A."/>
            <person name="Andreopoulos B."/>
            <person name="Baker S."/>
            <person name="Barry K."/>
            <person name="Bills G."/>
            <person name="Bluhm B."/>
            <person name="Cannon C."/>
            <person name="Castanera R."/>
            <person name="Culley D."/>
            <person name="Daum C."/>
            <person name="Ezra D."/>
            <person name="Gonzalez J."/>
            <person name="Henrissat B."/>
            <person name="Kuo A."/>
            <person name="Liang C."/>
            <person name="Lipzen A."/>
            <person name="Lutzoni F."/>
            <person name="Magnuson J."/>
            <person name="Mondo S."/>
            <person name="Nolan M."/>
            <person name="Ohm R."/>
            <person name="Pangilinan J."/>
            <person name="Park H.-J."/>
            <person name="Ramirez L."/>
            <person name="Alfaro M."/>
            <person name="Sun H."/>
            <person name="Tritt A."/>
            <person name="Yoshinaga Y."/>
            <person name="Zwiers L.-H."/>
            <person name="Turgeon B."/>
            <person name="Goodwin S."/>
            <person name="Spatafora J."/>
            <person name="Crous P."/>
            <person name="Grigoriev I."/>
        </authorList>
    </citation>
    <scope>NUCLEOTIDE SEQUENCE</scope>
    <source>
        <strain evidence="1">CBS 473.64</strain>
    </source>
</reference>
<gene>
    <name evidence="1" type="ORF">P280DRAFT_94151</name>
</gene>
<dbReference type="Proteomes" id="UP000799753">
    <property type="component" value="Unassembled WGS sequence"/>
</dbReference>
<protein>
    <recommendedName>
        <fullName evidence="3">BTB domain-containing protein</fullName>
    </recommendedName>
</protein>
<evidence type="ECO:0008006" key="3">
    <source>
        <dbReference type="Google" id="ProtNLM"/>
    </source>
</evidence>
<accession>A0A6A6RQ10</accession>
<evidence type="ECO:0000313" key="1">
    <source>
        <dbReference type="EMBL" id="KAF2637679.1"/>
    </source>
</evidence>
<dbReference type="OrthoDB" id="194443at2759"/>
<evidence type="ECO:0000313" key="2">
    <source>
        <dbReference type="Proteomes" id="UP000799753"/>
    </source>
</evidence>
<sequence length="231" mass="26671">MLWLYGQFMHIDASEASPAEGYLSALEKHPRGSSEDITIETKDRPIIRTQKEVHGIYYQIVDRLLDVFILSDAYDTRQLRNDTMSALQLFHNSTGWYSDCVWLVTKAFSKLPESSSLCQYLIKSWALLWHGKEVTGEFAHDMTALSTAFLVPVLCLTAKRESDGGECKSQLKQELDEWCTFHEHPDEEEKRVCKEKRETNRPFFRNFILACTEIAIREDTNITQDSLVRAP</sequence>
<name>A0A6A6RQ10_9PLEO</name>
<organism evidence="1 2">
    <name type="scientific">Massarina eburnea CBS 473.64</name>
    <dbReference type="NCBI Taxonomy" id="1395130"/>
    <lineage>
        <taxon>Eukaryota</taxon>
        <taxon>Fungi</taxon>
        <taxon>Dikarya</taxon>
        <taxon>Ascomycota</taxon>
        <taxon>Pezizomycotina</taxon>
        <taxon>Dothideomycetes</taxon>
        <taxon>Pleosporomycetidae</taxon>
        <taxon>Pleosporales</taxon>
        <taxon>Massarineae</taxon>
        <taxon>Massarinaceae</taxon>
        <taxon>Massarina</taxon>
    </lineage>
</organism>
<dbReference type="EMBL" id="MU006792">
    <property type="protein sequence ID" value="KAF2637679.1"/>
    <property type="molecule type" value="Genomic_DNA"/>
</dbReference>
<dbReference type="AlphaFoldDB" id="A0A6A6RQ10"/>
<keyword evidence="2" id="KW-1185">Reference proteome</keyword>